<feature type="chain" id="PRO_5012709269" evidence="1">
    <location>
        <begin position="21"/>
        <end position="75"/>
    </location>
</feature>
<accession>A0A1V8SRF9</accession>
<feature type="signal peptide" evidence="1">
    <location>
        <begin position="1"/>
        <end position="20"/>
    </location>
</feature>
<proteinExistence type="predicted"/>
<organism evidence="2 3">
    <name type="scientific">Cryoendolithus antarcticus</name>
    <dbReference type="NCBI Taxonomy" id="1507870"/>
    <lineage>
        <taxon>Eukaryota</taxon>
        <taxon>Fungi</taxon>
        <taxon>Dikarya</taxon>
        <taxon>Ascomycota</taxon>
        <taxon>Pezizomycotina</taxon>
        <taxon>Dothideomycetes</taxon>
        <taxon>Dothideomycetidae</taxon>
        <taxon>Cladosporiales</taxon>
        <taxon>Cladosporiaceae</taxon>
        <taxon>Cryoendolithus</taxon>
    </lineage>
</organism>
<evidence type="ECO:0000256" key="1">
    <source>
        <dbReference type="SAM" id="SignalP"/>
    </source>
</evidence>
<dbReference type="InParanoid" id="A0A1V8SRF9"/>
<dbReference type="AlphaFoldDB" id="A0A1V8SRF9"/>
<evidence type="ECO:0000313" key="3">
    <source>
        <dbReference type="Proteomes" id="UP000192596"/>
    </source>
</evidence>
<name>A0A1V8SRF9_9PEZI</name>
<gene>
    <name evidence="2" type="ORF">B0A48_13017</name>
</gene>
<comment type="caution">
    <text evidence="2">The sequence shown here is derived from an EMBL/GenBank/DDBJ whole genome shotgun (WGS) entry which is preliminary data.</text>
</comment>
<keyword evidence="3" id="KW-1185">Reference proteome</keyword>
<sequence length="75" mass="7941">MRTAVLLFAAAAVLAVTVQAGNPSLSTPGSNAVTKCLKGKLKNGKCVSKLRVRQVGSDEWLEIPEAADAQWDTEE</sequence>
<reference evidence="3" key="1">
    <citation type="submission" date="2017-03" db="EMBL/GenBank/DDBJ databases">
        <title>Genomes of endolithic fungi from Antarctica.</title>
        <authorList>
            <person name="Coleine C."/>
            <person name="Masonjones S."/>
            <person name="Stajich J.E."/>
        </authorList>
    </citation>
    <scope>NUCLEOTIDE SEQUENCE [LARGE SCALE GENOMIC DNA]</scope>
    <source>
        <strain evidence="3">CCFEE 5527</strain>
    </source>
</reference>
<dbReference type="EMBL" id="NAJO01000031">
    <property type="protein sequence ID" value="OQO01462.1"/>
    <property type="molecule type" value="Genomic_DNA"/>
</dbReference>
<dbReference type="Proteomes" id="UP000192596">
    <property type="component" value="Unassembled WGS sequence"/>
</dbReference>
<keyword evidence="1" id="KW-0732">Signal</keyword>
<evidence type="ECO:0000313" key="2">
    <source>
        <dbReference type="EMBL" id="OQO01462.1"/>
    </source>
</evidence>
<protein>
    <submittedName>
        <fullName evidence="2">Uncharacterized protein</fullName>
    </submittedName>
</protein>